<protein>
    <recommendedName>
        <fullName evidence="1">site-specific DNA-methyltransferase (adenine-specific)</fullName>
        <ecNumber evidence="1">2.1.1.72</ecNumber>
    </recommendedName>
</protein>
<gene>
    <name evidence="9" type="ORF">FC871_10585</name>
</gene>
<dbReference type="InterPro" id="IPR011639">
    <property type="entry name" value="MethylTrfase_TaqI-like_dom"/>
</dbReference>
<comment type="catalytic activity">
    <reaction evidence="7">
        <text>a 2'-deoxyadenosine in DNA + S-adenosyl-L-methionine = an N(6)-methyl-2'-deoxyadenosine in DNA + S-adenosyl-L-homocysteine + H(+)</text>
        <dbReference type="Rhea" id="RHEA:15197"/>
        <dbReference type="Rhea" id="RHEA-COMP:12418"/>
        <dbReference type="Rhea" id="RHEA-COMP:12419"/>
        <dbReference type="ChEBI" id="CHEBI:15378"/>
        <dbReference type="ChEBI" id="CHEBI:57856"/>
        <dbReference type="ChEBI" id="CHEBI:59789"/>
        <dbReference type="ChEBI" id="CHEBI:90615"/>
        <dbReference type="ChEBI" id="CHEBI:90616"/>
        <dbReference type="EC" id="2.1.1.72"/>
    </reaction>
</comment>
<reference evidence="9 10" key="1">
    <citation type="submission" date="2019-04" db="EMBL/GenBank/DDBJ databases">
        <title>Genome sequencing of Clostridium botulinum Groups I-IV and Clostridium butyricum.</title>
        <authorList>
            <person name="Brunt J."/>
            <person name="Van Vliet A.H.M."/>
            <person name="Stringer S.C."/>
            <person name="Carter A.T."/>
            <person name="Peck M.W."/>
        </authorList>
    </citation>
    <scope>NUCLEOTIDE SEQUENCE [LARGE SCALE GENOMIC DNA]</scope>
    <source>
        <strain evidence="9 10">Colworth BL30</strain>
    </source>
</reference>
<keyword evidence="4" id="KW-0949">S-adenosyl-L-methionine</keyword>
<dbReference type="SUPFAM" id="SSF53335">
    <property type="entry name" value="S-adenosyl-L-methionine-dependent methyltransferases"/>
    <property type="match status" value="1"/>
</dbReference>
<dbReference type="GO" id="GO:0009307">
    <property type="term" value="P:DNA restriction-modification system"/>
    <property type="evidence" value="ECO:0007669"/>
    <property type="project" value="UniProtKB-KW"/>
</dbReference>
<dbReference type="PROSITE" id="PS00092">
    <property type="entry name" value="N6_MTASE"/>
    <property type="match status" value="1"/>
</dbReference>
<evidence type="ECO:0000256" key="3">
    <source>
        <dbReference type="ARBA" id="ARBA00022679"/>
    </source>
</evidence>
<accession>A0A846J4N2</accession>
<sequence>MNKKCQVFTPSDKVVELLDRVGYVKDLYGKKVIENACGNGNILKVIVDRYIRDSLSANIPIQSIKLGLESDIYGAEIDKEHYIKCIENLDLVANKYDIHNVSWKILNVDILKERLQGKFDYVIGNPPYITYRDLDNQTRKFVKENYEVCAKGKFDYCYAFIEASIKCLNNNGKLAYLIPSSIFKNVFAQRLRDYMLKYLCKIYDYKTKRVFKNVVTSSAIIILDKGNESDEITYSDIAQKVSWKIKKFNLTGKWVFKRKVDNKTSKKARFDDYFSASMSIATLLNEAFIISEFEEFDQYIITNKYIIEKEVLRVAASPRNLAYNKKQWIIYPYYYNENNLNRYTEEEFIRKFPNAAKYLRTYYEKLINRKAEKNVRWYEYGRGQAILHLNQPKLLISTVITNNIKVYHLEKDCIPYAGIYITAKGRLPISEAKKILESKDFFDYAKEISINTIGNSMRISPKDINNFLFSIK</sequence>
<organism evidence="9 10">
    <name type="scientific">Clostridium botulinum</name>
    <dbReference type="NCBI Taxonomy" id="1491"/>
    <lineage>
        <taxon>Bacteria</taxon>
        <taxon>Bacillati</taxon>
        <taxon>Bacillota</taxon>
        <taxon>Clostridia</taxon>
        <taxon>Eubacteriales</taxon>
        <taxon>Clostridiaceae</taxon>
        <taxon>Clostridium</taxon>
    </lineage>
</organism>
<dbReference type="PANTHER" id="PTHR33841">
    <property type="entry name" value="DNA METHYLTRANSFERASE YEEA-RELATED"/>
    <property type="match status" value="1"/>
</dbReference>
<dbReference type="Proteomes" id="UP000480039">
    <property type="component" value="Unassembled WGS sequence"/>
</dbReference>
<dbReference type="InterPro" id="IPR050953">
    <property type="entry name" value="N4_N6_ade-DNA_methylase"/>
</dbReference>
<dbReference type="GO" id="GO:0003677">
    <property type="term" value="F:DNA binding"/>
    <property type="evidence" value="ECO:0007669"/>
    <property type="project" value="UniProtKB-KW"/>
</dbReference>
<keyword evidence="3 9" id="KW-0808">Transferase</keyword>
<evidence type="ECO:0000313" key="9">
    <source>
        <dbReference type="EMBL" id="NFJ08909.1"/>
    </source>
</evidence>
<keyword evidence="6" id="KW-0238">DNA-binding</keyword>
<name>A0A846J4N2_CLOBO</name>
<dbReference type="Pfam" id="PF07669">
    <property type="entry name" value="Eco57I"/>
    <property type="match status" value="1"/>
</dbReference>
<dbReference type="EMBL" id="SWQE01000005">
    <property type="protein sequence ID" value="NFJ08909.1"/>
    <property type="molecule type" value="Genomic_DNA"/>
</dbReference>
<dbReference type="InterPro" id="IPR002052">
    <property type="entry name" value="DNA_methylase_N6_adenine_CS"/>
</dbReference>
<dbReference type="PANTHER" id="PTHR33841:SF6">
    <property type="entry name" value="TYPE II METHYLTRANSFERASE M.HINDII"/>
    <property type="match status" value="1"/>
</dbReference>
<comment type="caution">
    <text evidence="9">The sequence shown here is derived from an EMBL/GenBank/DDBJ whole genome shotgun (WGS) entry which is preliminary data.</text>
</comment>
<evidence type="ECO:0000256" key="2">
    <source>
        <dbReference type="ARBA" id="ARBA00022603"/>
    </source>
</evidence>
<keyword evidence="2 9" id="KW-0489">Methyltransferase</keyword>
<dbReference type="Gene3D" id="3.40.50.150">
    <property type="entry name" value="Vaccinia Virus protein VP39"/>
    <property type="match status" value="1"/>
</dbReference>
<evidence type="ECO:0000256" key="7">
    <source>
        <dbReference type="ARBA" id="ARBA00047942"/>
    </source>
</evidence>
<dbReference type="PRINTS" id="PR00507">
    <property type="entry name" value="N12N6MTFRASE"/>
</dbReference>
<evidence type="ECO:0000256" key="5">
    <source>
        <dbReference type="ARBA" id="ARBA00022747"/>
    </source>
</evidence>
<dbReference type="GO" id="GO:0032259">
    <property type="term" value="P:methylation"/>
    <property type="evidence" value="ECO:0007669"/>
    <property type="project" value="UniProtKB-KW"/>
</dbReference>
<proteinExistence type="predicted"/>
<keyword evidence="5" id="KW-0680">Restriction system</keyword>
<evidence type="ECO:0000256" key="6">
    <source>
        <dbReference type="ARBA" id="ARBA00023125"/>
    </source>
</evidence>
<evidence type="ECO:0000313" key="10">
    <source>
        <dbReference type="Proteomes" id="UP000480039"/>
    </source>
</evidence>
<evidence type="ECO:0000256" key="4">
    <source>
        <dbReference type="ARBA" id="ARBA00022691"/>
    </source>
</evidence>
<dbReference type="AlphaFoldDB" id="A0A846J4N2"/>
<evidence type="ECO:0000259" key="8">
    <source>
        <dbReference type="Pfam" id="PF07669"/>
    </source>
</evidence>
<dbReference type="GO" id="GO:0009007">
    <property type="term" value="F:site-specific DNA-methyltransferase (adenine-specific) activity"/>
    <property type="evidence" value="ECO:0007669"/>
    <property type="project" value="UniProtKB-EC"/>
</dbReference>
<dbReference type="EC" id="2.1.1.72" evidence="1"/>
<evidence type="ECO:0000256" key="1">
    <source>
        <dbReference type="ARBA" id="ARBA00011900"/>
    </source>
</evidence>
<dbReference type="InterPro" id="IPR029063">
    <property type="entry name" value="SAM-dependent_MTases_sf"/>
</dbReference>
<feature type="domain" description="Type II methyltransferase M.TaqI-like" evidence="8">
    <location>
        <begin position="76"/>
        <end position="211"/>
    </location>
</feature>